<sequence length="46" mass="5308">MIYALIHRGKGYMYPYNLRLEAVTPLFLSVGDYIFPAVLAMHDFIS</sequence>
<protein>
    <submittedName>
        <fullName evidence="1">Uncharacterized protein</fullName>
    </submittedName>
</protein>
<organism evidence="1">
    <name type="scientific">Hyperionvirus sp</name>
    <dbReference type="NCBI Taxonomy" id="2487770"/>
    <lineage>
        <taxon>Viruses</taxon>
        <taxon>Varidnaviria</taxon>
        <taxon>Bamfordvirae</taxon>
        <taxon>Nucleocytoviricota</taxon>
        <taxon>Megaviricetes</taxon>
        <taxon>Imitervirales</taxon>
        <taxon>Mimiviridae</taxon>
        <taxon>Klosneuvirinae</taxon>
    </lineage>
</organism>
<dbReference type="EMBL" id="MK072409">
    <property type="protein sequence ID" value="AYV84502.1"/>
    <property type="molecule type" value="Genomic_DNA"/>
</dbReference>
<gene>
    <name evidence="1" type="ORF">Hyperionvirus27_22</name>
</gene>
<reference evidence="1" key="1">
    <citation type="submission" date="2018-10" db="EMBL/GenBank/DDBJ databases">
        <title>Hidden diversity of soil giant viruses.</title>
        <authorList>
            <person name="Schulz F."/>
            <person name="Alteio L."/>
            <person name="Goudeau D."/>
            <person name="Ryan E.M."/>
            <person name="Malmstrom R.R."/>
            <person name="Blanchard J."/>
            <person name="Woyke T."/>
        </authorList>
    </citation>
    <scope>NUCLEOTIDE SEQUENCE</scope>
    <source>
        <strain evidence="1">HYV1</strain>
    </source>
</reference>
<name>A0A3G5ABJ5_9VIRU</name>
<proteinExistence type="predicted"/>
<accession>A0A3G5ABJ5</accession>
<evidence type="ECO:0000313" key="1">
    <source>
        <dbReference type="EMBL" id="AYV84502.1"/>
    </source>
</evidence>